<name>A0A8H4REZ4_9HELO</name>
<evidence type="ECO:0000313" key="4">
    <source>
        <dbReference type="Proteomes" id="UP000566819"/>
    </source>
</evidence>
<dbReference type="InterPro" id="IPR036291">
    <property type="entry name" value="NAD(P)-bd_dom_sf"/>
</dbReference>
<organism evidence="3 4">
    <name type="scientific">Cudoniella acicularis</name>
    <dbReference type="NCBI Taxonomy" id="354080"/>
    <lineage>
        <taxon>Eukaryota</taxon>
        <taxon>Fungi</taxon>
        <taxon>Dikarya</taxon>
        <taxon>Ascomycota</taxon>
        <taxon>Pezizomycotina</taxon>
        <taxon>Leotiomycetes</taxon>
        <taxon>Helotiales</taxon>
        <taxon>Tricladiaceae</taxon>
        <taxon>Cudoniella</taxon>
    </lineage>
</organism>
<feature type="compositionally biased region" description="Low complexity" evidence="1">
    <location>
        <begin position="1050"/>
        <end position="1065"/>
    </location>
</feature>
<feature type="region of interest" description="Disordered" evidence="1">
    <location>
        <begin position="941"/>
        <end position="1085"/>
    </location>
</feature>
<dbReference type="EMBL" id="JAAMPI010000868">
    <property type="protein sequence ID" value="KAF4628051.1"/>
    <property type="molecule type" value="Genomic_DNA"/>
</dbReference>
<dbReference type="InterPro" id="IPR029903">
    <property type="entry name" value="RmlD-like-bd"/>
</dbReference>
<feature type="compositionally biased region" description="Polar residues" evidence="1">
    <location>
        <begin position="972"/>
        <end position="982"/>
    </location>
</feature>
<gene>
    <name evidence="3" type="ORF">G7Y89_g10104</name>
</gene>
<dbReference type="CDD" id="cd05254">
    <property type="entry name" value="dTDP_HR_like_SDR_e"/>
    <property type="match status" value="1"/>
</dbReference>
<dbReference type="OrthoDB" id="6235964at2759"/>
<dbReference type="SUPFAM" id="SSF54236">
    <property type="entry name" value="Ubiquitin-like"/>
    <property type="match status" value="1"/>
</dbReference>
<dbReference type="InterPro" id="IPR001849">
    <property type="entry name" value="PH_domain"/>
</dbReference>
<comment type="caution">
    <text evidence="3">The sequence shown here is derived from an EMBL/GenBank/DDBJ whole genome shotgun (WGS) entry which is preliminary data.</text>
</comment>
<feature type="compositionally biased region" description="Low complexity" evidence="1">
    <location>
        <begin position="428"/>
        <end position="440"/>
    </location>
</feature>
<feature type="region of interest" description="Disordered" evidence="1">
    <location>
        <begin position="421"/>
        <end position="497"/>
    </location>
</feature>
<dbReference type="PANTHER" id="PTHR38700:SF1">
    <property type="entry name" value="PH DOMAIN-CONTAINING PROTEIN"/>
    <property type="match status" value="1"/>
</dbReference>
<accession>A0A8H4REZ4</accession>
<protein>
    <recommendedName>
        <fullName evidence="2">PH domain-containing protein</fullName>
    </recommendedName>
</protein>
<dbReference type="InterPro" id="IPR011993">
    <property type="entry name" value="PH-like_dom_sf"/>
</dbReference>
<feature type="compositionally biased region" description="Polar residues" evidence="1">
    <location>
        <begin position="475"/>
        <end position="485"/>
    </location>
</feature>
<dbReference type="AlphaFoldDB" id="A0A8H4REZ4"/>
<dbReference type="PROSITE" id="PS50003">
    <property type="entry name" value="PH_DOMAIN"/>
    <property type="match status" value="1"/>
</dbReference>
<dbReference type="Pfam" id="PF00169">
    <property type="entry name" value="PH"/>
    <property type="match status" value="1"/>
</dbReference>
<feature type="compositionally biased region" description="Basic and acidic residues" evidence="1">
    <location>
        <begin position="486"/>
        <end position="497"/>
    </location>
</feature>
<dbReference type="InterPro" id="IPR029071">
    <property type="entry name" value="Ubiquitin-like_domsf"/>
</dbReference>
<dbReference type="CDD" id="cd22249">
    <property type="entry name" value="UDM1_RNF168_RNF169-like"/>
    <property type="match status" value="1"/>
</dbReference>
<keyword evidence="4" id="KW-1185">Reference proteome</keyword>
<dbReference type="SUPFAM" id="SSF50729">
    <property type="entry name" value="PH domain-like"/>
    <property type="match status" value="1"/>
</dbReference>
<dbReference type="Pfam" id="PF04321">
    <property type="entry name" value="RmlD_sub_bind"/>
    <property type="match status" value="1"/>
</dbReference>
<evidence type="ECO:0000313" key="3">
    <source>
        <dbReference type="EMBL" id="KAF4628051.1"/>
    </source>
</evidence>
<sequence>MAKTALITGATGLLGRQVVKAFERAGWDVKGTGFTRAKPPTILKLDLGSEAEVAKALEEVKPAVVVHCAANRFPDKCDSDPEGTRALNIAASGSLAKLCAAQSIFLIYISTDYVFPGTEGDAPYEVINAPHPPNLYGETKYEGEKAVLAEFAKARKVGWGVVLRVPVLYGEAESPEESAVNVLMNSLWKAQEKDAQVKMDHWAIRYPTNTEDVGRVCQDIATKYISTEDKTTLPQTLQFSSEDKFTKYEICELFADIMGLPLDGMVANTQGNDPNASVKRPYDCHLSSKALEDLDINVSTTDFKGWWRREARAYRNARKHFGESNQELNIHIPFTCPPHNIHLLRMSEDKEPASSAPAPKFSRYKSVRHASAKPMHSEPLPGKQLENGDAITRTKSMARYRRSKADVKPMPILVSDSLPPLPTIALRPQPQSPVQPVHPSGGRAPTKRVTEPIPSTQQQQQRLRRSPEPEKVFTKQAQSLPQPQSRPRETENERLRRKVLEFRERENKKAKLEEQRLKAEEEERVTQLKKAQAETEARQARVKEEEAARLLAEQKRKDLERLEATLEAAAPITPKVASPREKFSFFSRKRANTKSTTSPKTAGSGRDSTRTTSFMSKNTERTLPPKSEKVATAPKPDGPPQLERKTIKPDAPAIEQGGGGIVPQTDAPISASNAGERRVLIRCKQSSINLPITPDTTPVDLVFSSANCMTQDIIPATAILRESYTQLGLERRVRRYEHIRDIMNSWDRDTQNYFLLENSESPKHDNDLETSSVPKEAPKGVTVNIYHSQKPGKWNKRYVTLLESGQIFMSKKSNAKPSDKDTINLCHLSDFDIYSSTPQQTRKVLKPPKKHCYAIKSQQKTNMFLSTENFVHYFSTDHEAVADQWYDAVQNWRSWYLVNRMGEGAKKKSKPAAKNNNLTLDLSIEATPYAIGSFTPLINLDRFGSSEPEDSDRGYDSDEGSQPRQVPFHLRNSVSLSPVQLQSRRESRRHPPPVSYRLPPEAEEEFSSSGLLGRTYSQRQKVQKEKEKEQRDISGQFSFGGFMDGPSLLNGNGNANGNRTMSMKSTRTRRDRPETSSGPPPGMPKPLLDFTPHFKEAPQWEKKGKGHGIKPVDGVPLIDVATTSEEAQNSLNFAPPTLFRRDQAYSQSASRPKTANKDAFVRGGLVSGSSIMNRGRVVYE</sequence>
<feature type="compositionally biased region" description="Basic and acidic residues" evidence="1">
    <location>
        <begin position="1022"/>
        <end position="1032"/>
    </location>
</feature>
<feature type="domain" description="PH" evidence="2">
    <location>
        <begin position="775"/>
        <end position="894"/>
    </location>
</feature>
<dbReference type="FunFam" id="3.40.50.720:FF:000357">
    <property type="entry name" value="Methionine adenosyltransferase 2 subunit beta"/>
    <property type="match status" value="1"/>
</dbReference>
<feature type="region of interest" description="Disordered" evidence="1">
    <location>
        <begin position="581"/>
        <end position="667"/>
    </location>
</feature>
<proteinExistence type="predicted"/>
<dbReference type="Gene3D" id="2.30.29.30">
    <property type="entry name" value="Pleckstrin-homology domain (PH domain)/Phosphotyrosine-binding domain (PTB)"/>
    <property type="match status" value="1"/>
</dbReference>
<dbReference type="PANTHER" id="PTHR38700">
    <property type="entry name" value="YALI0E22418P"/>
    <property type="match status" value="1"/>
</dbReference>
<reference evidence="3 4" key="1">
    <citation type="submission" date="2020-03" db="EMBL/GenBank/DDBJ databases">
        <title>Draft Genome Sequence of Cudoniella acicularis.</title>
        <authorList>
            <person name="Buettner E."/>
            <person name="Kellner H."/>
        </authorList>
    </citation>
    <scope>NUCLEOTIDE SEQUENCE [LARGE SCALE GENOMIC DNA]</scope>
    <source>
        <strain evidence="3 4">DSM 108380</strain>
    </source>
</reference>
<dbReference type="Gene3D" id="3.40.50.720">
    <property type="entry name" value="NAD(P)-binding Rossmann-like Domain"/>
    <property type="match status" value="1"/>
</dbReference>
<dbReference type="SUPFAM" id="SSF51735">
    <property type="entry name" value="NAD(P)-binding Rossmann-fold domains"/>
    <property type="match status" value="1"/>
</dbReference>
<dbReference type="Proteomes" id="UP000566819">
    <property type="component" value="Unassembled WGS sequence"/>
</dbReference>
<evidence type="ECO:0000256" key="1">
    <source>
        <dbReference type="SAM" id="MobiDB-lite"/>
    </source>
</evidence>
<evidence type="ECO:0000259" key="2">
    <source>
        <dbReference type="PROSITE" id="PS50003"/>
    </source>
</evidence>